<reference evidence="1" key="2">
    <citation type="submission" date="2023-05" db="EMBL/GenBank/DDBJ databases">
        <authorList>
            <consortium name="Lawrence Berkeley National Laboratory"/>
            <person name="Steindorff A."/>
            <person name="Hensen N."/>
            <person name="Bonometti L."/>
            <person name="Westerberg I."/>
            <person name="Brannstrom I.O."/>
            <person name="Guillou S."/>
            <person name="Cros-Aarteil S."/>
            <person name="Calhoun S."/>
            <person name="Haridas S."/>
            <person name="Kuo A."/>
            <person name="Mondo S."/>
            <person name="Pangilinan J."/>
            <person name="Riley R."/>
            <person name="Labutti K."/>
            <person name="Andreopoulos B."/>
            <person name="Lipzen A."/>
            <person name="Chen C."/>
            <person name="Yanf M."/>
            <person name="Daum C."/>
            <person name="Ng V."/>
            <person name="Clum A."/>
            <person name="Ohm R."/>
            <person name="Martin F."/>
            <person name="Silar P."/>
            <person name="Natvig D."/>
            <person name="Lalanne C."/>
            <person name="Gautier V."/>
            <person name="Ament-Velasquez S.L."/>
            <person name="Kruys A."/>
            <person name="Hutchinson M.I."/>
            <person name="Powell A.J."/>
            <person name="Barry K."/>
            <person name="Miller A.N."/>
            <person name="Grigoriev I.V."/>
            <person name="Debuchy R."/>
            <person name="Gladieux P."/>
            <person name="Thoren M.H."/>
            <person name="Johannesson H."/>
        </authorList>
    </citation>
    <scope>NUCLEOTIDE SEQUENCE</scope>
    <source>
        <strain evidence="1">CBS 757.83</strain>
    </source>
</reference>
<protein>
    <submittedName>
        <fullName evidence="1">Uncharacterized protein</fullName>
    </submittedName>
</protein>
<gene>
    <name evidence="1" type="ORF">N658DRAFT_71896</name>
</gene>
<reference evidence="1" key="1">
    <citation type="journal article" date="2023" name="Mol. Phylogenet. Evol.">
        <title>Genome-scale phylogeny and comparative genomics of the fungal order Sordariales.</title>
        <authorList>
            <person name="Hensen N."/>
            <person name="Bonometti L."/>
            <person name="Westerberg I."/>
            <person name="Brannstrom I.O."/>
            <person name="Guillou S."/>
            <person name="Cros-Aarteil S."/>
            <person name="Calhoun S."/>
            <person name="Haridas S."/>
            <person name="Kuo A."/>
            <person name="Mondo S."/>
            <person name="Pangilinan J."/>
            <person name="Riley R."/>
            <person name="LaButti K."/>
            <person name="Andreopoulos B."/>
            <person name="Lipzen A."/>
            <person name="Chen C."/>
            <person name="Yan M."/>
            <person name="Daum C."/>
            <person name="Ng V."/>
            <person name="Clum A."/>
            <person name="Steindorff A."/>
            <person name="Ohm R.A."/>
            <person name="Martin F."/>
            <person name="Silar P."/>
            <person name="Natvig D.O."/>
            <person name="Lalanne C."/>
            <person name="Gautier V."/>
            <person name="Ament-Velasquez S.L."/>
            <person name="Kruys A."/>
            <person name="Hutchinson M.I."/>
            <person name="Powell A.J."/>
            <person name="Barry K."/>
            <person name="Miller A.N."/>
            <person name="Grigoriev I.V."/>
            <person name="Debuchy R."/>
            <person name="Gladieux P."/>
            <person name="Hiltunen Thoren M."/>
            <person name="Johannesson H."/>
        </authorList>
    </citation>
    <scope>NUCLEOTIDE SEQUENCE</scope>
    <source>
        <strain evidence="1">CBS 757.83</strain>
    </source>
</reference>
<dbReference type="AlphaFoldDB" id="A0AAN6Q5F4"/>
<organism evidence="1 2">
    <name type="scientific">Parathielavia hyrcaniae</name>
    <dbReference type="NCBI Taxonomy" id="113614"/>
    <lineage>
        <taxon>Eukaryota</taxon>
        <taxon>Fungi</taxon>
        <taxon>Dikarya</taxon>
        <taxon>Ascomycota</taxon>
        <taxon>Pezizomycotina</taxon>
        <taxon>Sordariomycetes</taxon>
        <taxon>Sordariomycetidae</taxon>
        <taxon>Sordariales</taxon>
        <taxon>Chaetomiaceae</taxon>
        <taxon>Parathielavia</taxon>
    </lineage>
</organism>
<keyword evidence="2" id="KW-1185">Reference proteome</keyword>
<dbReference type="EMBL" id="MU863636">
    <property type="protein sequence ID" value="KAK4101326.1"/>
    <property type="molecule type" value="Genomic_DNA"/>
</dbReference>
<sequence length="134" mass="15212">MRPKIHRTQRLALVWVWPVGFMLVPYPKLRQGTYNTVRTLPPSWQVHGLQQSTPSHFNTLASTCKNSIELLFPIDQVPAHLHHRATAPVCSDRYVTLAAARPNMWRQSVIPCSHREVLDDSCWESGPNFGGSTL</sequence>
<dbReference type="Proteomes" id="UP001305647">
    <property type="component" value="Unassembled WGS sequence"/>
</dbReference>
<evidence type="ECO:0000313" key="1">
    <source>
        <dbReference type="EMBL" id="KAK4101326.1"/>
    </source>
</evidence>
<proteinExistence type="predicted"/>
<comment type="caution">
    <text evidence="1">The sequence shown here is derived from an EMBL/GenBank/DDBJ whole genome shotgun (WGS) entry which is preliminary data.</text>
</comment>
<evidence type="ECO:0000313" key="2">
    <source>
        <dbReference type="Proteomes" id="UP001305647"/>
    </source>
</evidence>
<accession>A0AAN6Q5F4</accession>
<name>A0AAN6Q5F4_9PEZI</name>